<gene>
    <name evidence="2" type="ORF">E2C01_031051</name>
</gene>
<feature type="compositionally biased region" description="Polar residues" evidence="1">
    <location>
        <begin position="1"/>
        <end position="13"/>
    </location>
</feature>
<name>A0A5B7EVU9_PORTR</name>
<dbReference type="EMBL" id="VSRR010003817">
    <property type="protein sequence ID" value="MPC37565.1"/>
    <property type="molecule type" value="Genomic_DNA"/>
</dbReference>
<sequence length="63" mass="7090">MSSSTLSTRQQPPTFHPHSLFVENSNDHGGRRRGTASSSRNYPVLSSEDKVNLQEDPFVQNFL</sequence>
<dbReference type="Proteomes" id="UP000324222">
    <property type="component" value="Unassembled WGS sequence"/>
</dbReference>
<evidence type="ECO:0000313" key="3">
    <source>
        <dbReference type="Proteomes" id="UP000324222"/>
    </source>
</evidence>
<proteinExistence type="predicted"/>
<comment type="caution">
    <text evidence="2">The sequence shown here is derived from an EMBL/GenBank/DDBJ whole genome shotgun (WGS) entry which is preliminary data.</text>
</comment>
<dbReference type="AlphaFoldDB" id="A0A5B7EVU9"/>
<organism evidence="2 3">
    <name type="scientific">Portunus trituberculatus</name>
    <name type="common">Swimming crab</name>
    <name type="synonym">Neptunus trituberculatus</name>
    <dbReference type="NCBI Taxonomy" id="210409"/>
    <lineage>
        <taxon>Eukaryota</taxon>
        <taxon>Metazoa</taxon>
        <taxon>Ecdysozoa</taxon>
        <taxon>Arthropoda</taxon>
        <taxon>Crustacea</taxon>
        <taxon>Multicrustacea</taxon>
        <taxon>Malacostraca</taxon>
        <taxon>Eumalacostraca</taxon>
        <taxon>Eucarida</taxon>
        <taxon>Decapoda</taxon>
        <taxon>Pleocyemata</taxon>
        <taxon>Brachyura</taxon>
        <taxon>Eubrachyura</taxon>
        <taxon>Portunoidea</taxon>
        <taxon>Portunidae</taxon>
        <taxon>Portuninae</taxon>
        <taxon>Portunus</taxon>
    </lineage>
</organism>
<keyword evidence="3" id="KW-1185">Reference proteome</keyword>
<reference evidence="2 3" key="1">
    <citation type="submission" date="2019-05" db="EMBL/GenBank/DDBJ databases">
        <title>Another draft genome of Portunus trituberculatus and its Hox gene families provides insights of decapod evolution.</title>
        <authorList>
            <person name="Jeong J.-H."/>
            <person name="Song I."/>
            <person name="Kim S."/>
            <person name="Choi T."/>
            <person name="Kim D."/>
            <person name="Ryu S."/>
            <person name="Kim W."/>
        </authorList>
    </citation>
    <scope>NUCLEOTIDE SEQUENCE [LARGE SCALE GENOMIC DNA]</scope>
    <source>
        <tissue evidence="2">Muscle</tissue>
    </source>
</reference>
<feature type="region of interest" description="Disordered" evidence="1">
    <location>
        <begin position="1"/>
        <end position="49"/>
    </location>
</feature>
<accession>A0A5B7EVU9</accession>
<evidence type="ECO:0000313" key="2">
    <source>
        <dbReference type="EMBL" id="MPC37565.1"/>
    </source>
</evidence>
<evidence type="ECO:0000256" key="1">
    <source>
        <dbReference type="SAM" id="MobiDB-lite"/>
    </source>
</evidence>
<protein>
    <submittedName>
        <fullName evidence="2">Uncharacterized protein</fullName>
    </submittedName>
</protein>